<dbReference type="EMBL" id="AGNK02001186">
    <property type="status" value="NOT_ANNOTATED_CDS"/>
    <property type="molecule type" value="Genomic_DNA"/>
</dbReference>
<sequence>MLAMKTTSAFLILRNKSFPGLFKVMKNSRQVGLDLFLFLSAFHYRPSLYFQ</sequence>
<keyword evidence="2" id="KW-1185">Reference proteome</keyword>
<accession>K4A3R5</accession>
<proteinExistence type="predicted"/>
<name>K4A3R5_SETIT</name>
<dbReference type="Gramene" id="KQL25219">
    <property type="protein sequence ID" value="KQL25219"/>
    <property type="gene ID" value="SETIT_033518mg"/>
</dbReference>
<dbReference type="EnsemblPlants" id="KQL25219">
    <property type="protein sequence ID" value="KQL25219"/>
    <property type="gene ID" value="SETIT_033518mg"/>
</dbReference>
<evidence type="ECO:0000313" key="2">
    <source>
        <dbReference type="Proteomes" id="UP000004995"/>
    </source>
</evidence>
<organism evidence="1 2">
    <name type="scientific">Setaria italica</name>
    <name type="common">Foxtail millet</name>
    <name type="synonym">Panicum italicum</name>
    <dbReference type="NCBI Taxonomy" id="4555"/>
    <lineage>
        <taxon>Eukaryota</taxon>
        <taxon>Viridiplantae</taxon>
        <taxon>Streptophyta</taxon>
        <taxon>Embryophyta</taxon>
        <taxon>Tracheophyta</taxon>
        <taxon>Spermatophyta</taxon>
        <taxon>Magnoliopsida</taxon>
        <taxon>Liliopsida</taxon>
        <taxon>Poales</taxon>
        <taxon>Poaceae</taxon>
        <taxon>PACMAD clade</taxon>
        <taxon>Panicoideae</taxon>
        <taxon>Panicodae</taxon>
        <taxon>Paniceae</taxon>
        <taxon>Cenchrinae</taxon>
        <taxon>Setaria</taxon>
    </lineage>
</organism>
<protein>
    <submittedName>
        <fullName evidence="1">Uncharacterized protein</fullName>
    </submittedName>
</protein>
<dbReference type="Proteomes" id="UP000004995">
    <property type="component" value="Unassembled WGS sequence"/>
</dbReference>
<reference evidence="2" key="1">
    <citation type="journal article" date="2012" name="Nat. Biotechnol.">
        <title>Reference genome sequence of the model plant Setaria.</title>
        <authorList>
            <person name="Bennetzen J.L."/>
            <person name="Schmutz J."/>
            <person name="Wang H."/>
            <person name="Percifield R."/>
            <person name="Hawkins J."/>
            <person name="Pontaroli A.C."/>
            <person name="Estep M."/>
            <person name="Feng L."/>
            <person name="Vaughn J.N."/>
            <person name="Grimwood J."/>
            <person name="Jenkins J."/>
            <person name="Barry K."/>
            <person name="Lindquist E."/>
            <person name="Hellsten U."/>
            <person name="Deshpande S."/>
            <person name="Wang X."/>
            <person name="Wu X."/>
            <person name="Mitros T."/>
            <person name="Triplett J."/>
            <person name="Yang X."/>
            <person name="Ye C.Y."/>
            <person name="Mauro-Herrera M."/>
            <person name="Wang L."/>
            <person name="Li P."/>
            <person name="Sharma M."/>
            <person name="Sharma R."/>
            <person name="Ronald P.C."/>
            <person name="Panaud O."/>
            <person name="Kellogg E.A."/>
            <person name="Brutnell T.P."/>
            <person name="Doust A.N."/>
            <person name="Tuskan G.A."/>
            <person name="Rokhsar D."/>
            <person name="Devos K.M."/>
        </authorList>
    </citation>
    <scope>NUCLEOTIDE SEQUENCE [LARGE SCALE GENOMIC DNA]</scope>
    <source>
        <strain evidence="2">cv. Yugu1</strain>
    </source>
</reference>
<reference evidence="1" key="2">
    <citation type="submission" date="2018-08" db="UniProtKB">
        <authorList>
            <consortium name="EnsemblPlants"/>
        </authorList>
    </citation>
    <scope>IDENTIFICATION</scope>
    <source>
        <strain evidence="1">Yugu1</strain>
    </source>
</reference>
<dbReference type="HOGENOM" id="CLU_3109981_0_0_1"/>
<dbReference type="AlphaFoldDB" id="K4A3R5"/>
<dbReference type="InParanoid" id="K4A3R5"/>
<evidence type="ECO:0000313" key="1">
    <source>
        <dbReference type="EnsemblPlants" id="KQL25219"/>
    </source>
</evidence>